<evidence type="ECO:0000256" key="1">
    <source>
        <dbReference type="ARBA" id="ARBA00004141"/>
    </source>
</evidence>
<evidence type="ECO:0000313" key="10">
    <source>
        <dbReference type="Proteomes" id="UP001597393"/>
    </source>
</evidence>
<keyword evidence="10" id="KW-1185">Reference proteome</keyword>
<proteinExistence type="inferred from homology"/>
<evidence type="ECO:0000256" key="3">
    <source>
        <dbReference type="ARBA" id="ARBA00022448"/>
    </source>
</evidence>
<keyword evidence="5 7" id="KW-1133">Transmembrane helix</keyword>
<dbReference type="Gene3D" id="1.20.1530.20">
    <property type="match status" value="1"/>
</dbReference>
<dbReference type="Proteomes" id="UP001597393">
    <property type="component" value="Unassembled WGS sequence"/>
</dbReference>
<feature type="transmembrane region" description="Helical" evidence="7">
    <location>
        <begin position="245"/>
        <end position="264"/>
    </location>
</feature>
<evidence type="ECO:0000256" key="5">
    <source>
        <dbReference type="ARBA" id="ARBA00022989"/>
    </source>
</evidence>
<dbReference type="EMBL" id="JBHUMA010000004">
    <property type="protein sequence ID" value="MFD2597797.1"/>
    <property type="molecule type" value="Genomic_DNA"/>
</dbReference>
<feature type="transmembrane region" description="Helical" evidence="7">
    <location>
        <begin position="94"/>
        <end position="116"/>
    </location>
</feature>
<comment type="subcellular location">
    <subcellularLocation>
        <location evidence="1">Membrane</location>
        <topology evidence="1">Multi-pass membrane protein</topology>
    </subcellularLocation>
</comment>
<keyword evidence="4 7" id="KW-0812">Transmembrane</keyword>
<sequence>MLTNTLILEIGIAVLLVAIVGLLANKLRFSVIPFFILIGMVLGQHAPTFGAIDLTFTESKPFIDFMGRLGVLFLLFYLGLEFSVGRLMKSGKSIVSGGIFYVLLNFISGLFIGWMMELPFKEMMVLCGIMTSSSTAIVAKVLTDLKRTANPETEVIMGMIMFDDLFIAMHISFLSGLILTGSTSFLAVAGTSALALTFILTFLVLGRKLVPAIDRLLHDKSSELFVLIIFSLLFVIAGFSETIHVAEAIGALMAGLVLADSKYIKKIEGMVLPYKDFFGAMFFFSFGLSIDMYALGGALGWGTLAAFITVVVNVASGYFATRFSGLKPRNAVDIGFTLSARGEFSIIMANIGKAGGLLPVVQSFVVVYVLLLSIISPLLTKESKNIWNALNGSGKDVKPVKKKLSDLEALSEQNKTAQSLR</sequence>
<feature type="transmembrane region" description="Helical" evidence="7">
    <location>
        <begin position="62"/>
        <end position="82"/>
    </location>
</feature>
<comment type="similarity">
    <text evidence="2">Belongs to the monovalent cation:proton antiporter 2 (CPA2) transporter (TC 2.A.37) family.</text>
</comment>
<feature type="transmembrane region" description="Helical" evidence="7">
    <location>
        <begin position="155"/>
        <end position="179"/>
    </location>
</feature>
<evidence type="ECO:0000256" key="2">
    <source>
        <dbReference type="ARBA" id="ARBA00005551"/>
    </source>
</evidence>
<feature type="transmembrane region" description="Helical" evidence="7">
    <location>
        <begin position="276"/>
        <end position="295"/>
    </location>
</feature>
<feature type="transmembrane region" description="Helical" evidence="7">
    <location>
        <begin position="6"/>
        <end position="24"/>
    </location>
</feature>
<dbReference type="InterPro" id="IPR006153">
    <property type="entry name" value="Cation/H_exchanger_TM"/>
</dbReference>
<accession>A0ABW5NHY2</accession>
<evidence type="ECO:0000313" key="9">
    <source>
        <dbReference type="EMBL" id="MFD2597797.1"/>
    </source>
</evidence>
<keyword evidence="3" id="KW-0813">Transport</keyword>
<feature type="transmembrane region" description="Helical" evidence="7">
    <location>
        <begin position="185"/>
        <end position="210"/>
    </location>
</feature>
<name>A0ABW5NHY2_9SPHI</name>
<feature type="transmembrane region" description="Helical" evidence="7">
    <location>
        <begin position="301"/>
        <end position="320"/>
    </location>
</feature>
<evidence type="ECO:0000256" key="6">
    <source>
        <dbReference type="ARBA" id="ARBA00023136"/>
    </source>
</evidence>
<evidence type="ECO:0000256" key="4">
    <source>
        <dbReference type="ARBA" id="ARBA00022692"/>
    </source>
</evidence>
<protein>
    <submittedName>
        <fullName evidence="9">Cation:proton antiporter</fullName>
    </submittedName>
</protein>
<gene>
    <name evidence="9" type="ORF">ACFSQ3_02450</name>
</gene>
<evidence type="ECO:0000259" key="8">
    <source>
        <dbReference type="Pfam" id="PF00999"/>
    </source>
</evidence>
<feature type="transmembrane region" description="Helical" evidence="7">
    <location>
        <begin position="357"/>
        <end position="379"/>
    </location>
</feature>
<evidence type="ECO:0000256" key="7">
    <source>
        <dbReference type="SAM" id="Phobius"/>
    </source>
</evidence>
<dbReference type="PANTHER" id="PTHR42751">
    <property type="entry name" value="SODIUM/HYDROGEN EXCHANGER FAMILY/TRKA DOMAIN PROTEIN"/>
    <property type="match status" value="1"/>
</dbReference>
<comment type="caution">
    <text evidence="9">The sequence shown here is derived from an EMBL/GenBank/DDBJ whole genome shotgun (WGS) entry which is preliminary data.</text>
</comment>
<dbReference type="RefSeq" id="WP_380867184.1">
    <property type="nucleotide sequence ID" value="NZ_JBHUMA010000004.1"/>
</dbReference>
<feature type="domain" description="Cation/H+ exchanger transmembrane" evidence="8">
    <location>
        <begin position="15"/>
        <end position="380"/>
    </location>
</feature>
<dbReference type="InterPro" id="IPR038770">
    <property type="entry name" value="Na+/solute_symporter_sf"/>
</dbReference>
<dbReference type="PANTHER" id="PTHR42751:SF4">
    <property type="entry name" value="K(+)_H(+) ANTIPORTER SUBUNIT KHTU"/>
    <property type="match status" value="1"/>
</dbReference>
<dbReference type="Pfam" id="PF00999">
    <property type="entry name" value="Na_H_Exchanger"/>
    <property type="match status" value="1"/>
</dbReference>
<feature type="transmembrane region" description="Helical" evidence="7">
    <location>
        <begin position="31"/>
        <end position="50"/>
    </location>
</feature>
<organism evidence="9 10">
    <name type="scientific">Sphingobacterium corticis</name>
    <dbReference type="NCBI Taxonomy" id="1812823"/>
    <lineage>
        <taxon>Bacteria</taxon>
        <taxon>Pseudomonadati</taxon>
        <taxon>Bacteroidota</taxon>
        <taxon>Sphingobacteriia</taxon>
        <taxon>Sphingobacteriales</taxon>
        <taxon>Sphingobacteriaceae</taxon>
        <taxon>Sphingobacterium</taxon>
    </lineage>
</organism>
<keyword evidence="6 7" id="KW-0472">Membrane</keyword>
<reference evidence="10" key="1">
    <citation type="journal article" date="2019" name="Int. J. Syst. Evol. Microbiol.">
        <title>The Global Catalogue of Microorganisms (GCM) 10K type strain sequencing project: providing services to taxonomists for standard genome sequencing and annotation.</title>
        <authorList>
            <consortium name="The Broad Institute Genomics Platform"/>
            <consortium name="The Broad Institute Genome Sequencing Center for Infectious Disease"/>
            <person name="Wu L."/>
            <person name="Ma J."/>
        </authorList>
    </citation>
    <scope>NUCLEOTIDE SEQUENCE [LARGE SCALE GENOMIC DNA]</scope>
    <source>
        <strain evidence="10">KCTC 42248</strain>
    </source>
</reference>